<keyword evidence="1 5" id="KW-0808">Transferase</keyword>
<dbReference type="InterPro" id="IPR000182">
    <property type="entry name" value="GNAT_dom"/>
</dbReference>
<organism evidence="5 6">
    <name type="scientific">Microbacterium oryzae</name>
    <dbReference type="NCBI Taxonomy" id="743009"/>
    <lineage>
        <taxon>Bacteria</taxon>
        <taxon>Bacillati</taxon>
        <taxon>Actinomycetota</taxon>
        <taxon>Actinomycetes</taxon>
        <taxon>Micrococcales</taxon>
        <taxon>Microbacteriaceae</taxon>
        <taxon>Microbacterium</taxon>
    </lineage>
</organism>
<dbReference type="AlphaFoldDB" id="A0A6I6DR27"/>
<keyword evidence="6" id="KW-1185">Reference proteome</keyword>
<dbReference type="SUPFAM" id="SSF55729">
    <property type="entry name" value="Acyl-CoA N-acyltransferases (Nat)"/>
    <property type="match status" value="1"/>
</dbReference>
<feature type="compositionally biased region" description="Basic residues" evidence="3">
    <location>
        <begin position="8"/>
        <end position="17"/>
    </location>
</feature>
<evidence type="ECO:0000313" key="6">
    <source>
        <dbReference type="Proteomes" id="UP000422989"/>
    </source>
</evidence>
<dbReference type="PANTHER" id="PTHR43072">
    <property type="entry name" value="N-ACETYLTRANSFERASE"/>
    <property type="match status" value="1"/>
</dbReference>
<evidence type="ECO:0000313" key="5">
    <source>
        <dbReference type="EMBL" id="QGU27412.1"/>
    </source>
</evidence>
<evidence type="ECO:0000256" key="3">
    <source>
        <dbReference type="SAM" id="MobiDB-lite"/>
    </source>
</evidence>
<feature type="region of interest" description="Disordered" evidence="3">
    <location>
        <begin position="1"/>
        <end position="25"/>
    </location>
</feature>
<gene>
    <name evidence="5" type="ORF">D7D94_06820</name>
</gene>
<protein>
    <submittedName>
        <fullName evidence="5">N-acetyltransferase</fullName>
    </submittedName>
</protein>
<dbReference type="InterPro" id="IPR016181">
    <property type="entry name" value="Acyl_CoA_acyltransferase"/>
</dbReference>
<dbReference type="Pfam" id="PF00583">
    <property type="entry name" value="Acetyltransf_1"/>
    <property type="match status" value="1"/>
</dbReference>
<evidence type="ECO:0000256" key="1">
    <source>
        <dbReference type="ARBA" id="ARBA00022679"/>
    </source>
</evidence>
<reference evidence="5 6" key="1">
    <citation type="submission" date="2018-09" db="EMBL/GenBank/DDBJ databases">
        <title>Whole genome sequencing of Microbacterium oryzae strain MB-10T.</title>
        <authorList>
            <person name="Das S.K."/>
        </authorList>
    </citation>
    <scope>NUCLEOTIDE SEQUENCE [LARGE SCALE GENOMIC DNA]</scope>
    <source>
        <strain evidence="5 6">MB-10</strain>
    </source>
</reference>
<sequence length="210" mass="24022">MRAEEYQRRRRLPRHLQRRPEPERPFSYEIRPAEQRDIEDIREIYNHYVTNSVVTFDERKWTHRQWKDKFLHLQKLDLPFLVAVAPTGQVLGYALVSPWSGKSSFRYTVENSIYLGQAATGKGLGTALLAALIAACEEKGLREIVAVISDTGAEGSLALHRRFGFEEVGRMGRVGFKFGRWLGTVYLQKSLTPPRRPGRLARLLRPSSGG</sequence>
<proteinExistence type="predicted"/>
<evidence type="ECO:0000256" key="2">
    <source>
        <dbReference type="ARBA" id="ARBA00023315"/>
    </source>
</evidence>
<feature type="domain" description="N-acetyltransferase" evidence="4">
    <location>
        <begin position="28"/>
        <end position="192"/>
    </location>
</feature>
<dbReference type="PANTHER" id="PTHR43072:SF23">
    <property type="entry name" value="UPF0039 PROTEIN C11D3.02C"/>
    <property type="match status" value="1"/>
</dbReference>
<dbReference type="RefSeq" id="WP_156241904.1">
    <property type="nucleotide sequence ID" value="NZ_BAAAZL010000004.1"/>
</dbReference>
<keyword evidence="2" id="KW-0012">Acyltransferase</keyword>
<dbReference type="KEGG" id="moj:D7D94_06820"/>
<dbReference type="PROSITE" id="PS51186">
    <property type="entry name" value="GNAT"/>
    <property type="match status" value="1"/>
</dbReference>
<dbReference type="GO" id="GO:0016747">
    <property type="term" value="F:acyltransferase activity, transferring groups other than amino-acyl groups"/>
    <property type="evidence" value="ECO:0007669"/>
    <property type="project" value="InterPro"/>
</dbReference>
<accession>A0A6I6DR27</accession>
<evidence type="ECO:0000259" key="4">
    <source>
        <dbReference type="PROSITE" id="PS51186"/>
    </source>
</evidence>
<dbReference type="EMBL" id="CP032550">
    <property type="protein sequence ID" value="QGU27412.1"/>
    <property type="molecule type" value="Genomic_DNA"/>
</dbReference>
<dbReference type="Proteomes" id="UP000422989">
    <property type="component" value="Chromosome"/>
</dbReference>
<dbReference type="Gene3D" id="3.40.630.30">
    <property type="match status" value="1"/>
</dbReference>
<name>A0A6I6DR27_9MICO</name>
<dbReference type="OrthoDB" id="3173333at2"/>